<dbReference type="SUPFAM" id="SSF53474">
    <property type="entry name" value="alpha/beta-Hydrolases"/>
    <property type="match status" value="1"/>
</dbReference>
<organism evidence="5 6">
    <name type="scientific">Dillenia turbinata</name>
    <dbReference type="NCBI Taxonomy" id="194707"/>
    <lineage>
        <taxon>Eukaryota</taxon>
        <taxon>Viridiplantae</taxon>
        <taxon>Streptophyta</taxon>
        <taxon>Embryophyta</taxon>
        <taxon>Tracheophyta</taxon>
        <taxon>Spermatophyta</taxon>
        <taxon>Magnoliopsida</taxon>
        <taxon>eudicotyledons</taxon>
        <taxon>Gunneridae</taxon>
        <taxon>Pentapetalae</taxon>
        <taxon>Dilleniales</taxon>
        <taxon>Dilleniaceae</taxon>
        <taxon>Dillenia</taxon>
    </lineage>
</organism>
<evidence type="ECO:0000256" key="4">
    <source>
        <dbReference type="RuleBase" id="RU361156"/>
    </source>
</evidence>
<dbReference type="InterPro" id="IPR029058">
    <property type="entry name" value="AB_hydrolase_fold"/>
</dbReference>
<dbReference type="GO" id="GO:0005576">
    <property type="term" value="C:extracellular region"/>
    <property type="evidence" value="ECO:0007669"/>
    <property type="project" value="UniProtKB-SubCell"/>
</dbReference>
<dbReference type="PROSITE" id="PS00131">
    <property type="entry name" value="CARBOXYPEPT_SER_SER"/>
    <property type="match status" value="1"/>
</dbReference>
<evidence type="ECO:0000313" key="5">
    <source>
        <dbReference type="EMBL" id="KAK6946154.1"/>
    </source>
</evidence>
<keyword evidence="3" id="KW-0964">Secreted</keyword>
<proteinExistence type="inferred from homology"/>
<dbReference type="Gene3D" id="3.40.50.1820">
    <property type="entry name" value="alpha/beta hydrolase"/>
    <property type="match status" value="1"/>
</dbReference>
<dbReference type="GO" id="GO:0005773">
    <property type="term" value="C:vacuole"/>
    <property type="evidence" value="ECO:0007669"/>
    <property type="project" value="TreeGrafter"/>
</dbReference>
<reference evidence="5 6" key="1">
    <citation type="submission" date="2023-12" db="EMBL/GenBank/DDBJ databases">
        <title>A high-quality genome assembly for Dillenia turbinata (Dilleniales).</title>
        <authorList>
            <person name="Chanderbali A."/>
        </authorList>
    </citation>
    <scope>NUCLEOTIDE SEQUENCE [LARGE SCALE GENOMIC DNA]</scope>
    <source>
        <strain evidence="5">LSX21</strain>
        <tissue evidence="5">Leaf</tissue>
    </source>
</reference>
<comment type="similarity">
    <text evidence="2 4">Belongs to the peptidase S10 family.</text>
</comment>
<evidence type="ECO:0000256" key="1">
    <source>
        <dbReference type="ARBA" id="ARBA00004613"/>
    </source>
</evidence>
<dbReference type="Proteomes" id="UP001370490">
    <property type="component" value="Unassembled WGS sequence"/>
</dbReference>
<dbReference type="InterPro" id="IPR018202">
    <property type="entry name" value="Ser_caboxypep_ser_AS"/>
</dbReference>
<keyword evidence="4 5" id="KW-0121">Carboxypeptidase</keyword>
<dbReference type="InterPro" id="IPR001563">
    <property type="entry name" value="Peptidase_S10"/>
</dbReference>
<dbReference type="GO" id="GO:0006508">
    <property type="term" value="P:proteolysis"/>
    <property type="evidence" value="ECO:0007669"/>
    <property type="project" value="UniProtKB-KW"/>
</dbReference>
<keyword evidence="4" id="KW-0378">Hydrolase</keyword>
<dbReference type="EC" id="3.4.16.-" evidence="4"/>
<name>A0AAN8ZLN7_9MAGN</name>
<dbReference type="PANTHER" id="PTHR11802:SF460">
    <property type="entry name" value="CARBOXYPEPTIDASE"/>
    <property type="match status" value="1"/>
</dbReference>
<evidence type="ECO:0000256" key="2">
    <source>
        <dbReference type="ARBA" id="ARBA00009431"/>
    </source>
</evidence>
<dbReference type="EMBL" id="JBAMMX010000002">
    <property type="protein sequence ID" value="KAK6946154.1"/>
    <property type="molecule type" value="Genomic_DNA"/>
</dbReference>
<dbReference type="PRINTS" id="PR00724">
    <property type="entry name" value="CRBOXYPTASEC"/>
</dbReference>
<dbReference type="GO" id="GO:0004185">
    <property type="term" value="F:serine-type carboxypeptidase activity"/>
    <property type="evidence" value="ECO:0007669"/>
    <property type="project" value="UniProtKB-UniRule"/>
</dbReference>
<keyword evidence="4" id="KW-0645">Protease</keyword>
<evidence type="ECO:0000313" key="6">
    <source>
        <dbReference type="Proteomes" id="UP001370490"/>
    </source>
</evidence>
<keyword evidence="6" id="KW-1185">Reference proteome</keyword>
<sequence length="396" mass="45122">MYVYPKPKFRSPFSRIKAHSQFSSKPKCKPTINLRNFRNVVPFLLNKVSKIHISKPASAKSEYSPVYVGSQDGLKKADEIQRLPGQPNGVDFDQYQAMSRGKYTLPGISSSGFSSSDHVLSGDKRTAEDSYAFLINWLERFPEYKTQDFFLTGESYAGHYTPQLAQLILRNNKITNQTIITLRGIAIDEETGLKRTFDFLWSHALISDEVYERSKKECNFSSQEMDSWASFLNLPPSFDPCTENYVLNYLNTAAVQNALHANLTELPQKYIPHKYCNSPFRVIWDSCSSLMYSLWIDSPATVLPTIQELMASDIKWRHHARAPVTLTRLSINKLKPPTITSWYPWYTQDEVGGYTVGYQNLTFVTVRGEGHFLPSHQPARALTLFTSFLEGKLPPA</sequence>
<accession>A0AAN8ZLN7</accession>
<evidence type="ECO:0000256" key="3">
    <source>
        <dbReference type="ARBA" id="ARBA00022525"/>
    </source>
</evidence>
<dbReference type="AlphaFoldDB" id="A0AAN8ZLN7"/>
<protein>
    <recommendedName>
        <fullName evidence="4">Carboxypeptidase</fullName>
        <ecNumber evidence="4">3.4.16.-</ecNumber>
    </recommendedName>
</protein>
<dbReference type="PANTHER" id="PTHR11802">
    <property type="entry name" value="SERINE PROTEASE FAMILY S10 SERINE CARBOXYPEPTIDASE"/>
    <property type="match status" value="1"/>
</dbReference>
<dbReference type="Pfam" id="PF00450">
    <property type="entry name" value="Peptidase_S10"/>
    <property type="match status" value="2"/>
</dbReference>
<comment type="caution">
    <text evidence="5">The sequence shown here is derived from an EMBL/GenBank/DDBJ whole genome shotgun (WGS) entry which is preliminary data.</text>
</comment>
<gene>
    <name evidence="5" type="ORF">RJ641_013698</name>
</gene>
<comment type="subcellular location">
    <subcellularLocation>
        <location evidence="1">Secreted</location>
    </subcellularLocation>
</comment>